<dbReference type="EC" id="1.4.1.2" evidence="7"/>
<dbReference type="Pfam" id="PF21073">
    <property type="entry name" value="GDH_HM1"/>
    <property type="match status" value="1"/>
</dbReference>
<evidence type="ECO:0000259" key="2">
    <source>
        <dbReference type="Pfam" id="PF05088"/>
    </source>
</evidence>
<organism evidence="7 8">
    <name type="scientific">Hydrogenophaga palleronii</name>
    <dbReference type="NCBI Taxonomy" id="65655"/>
    <lineage>
        <taxon>Bacteria</taxon>
        <taxon>Pseudomonadati</taxon>
        <taxon>Pseudomonadota</taxon>
        <taxon>Betaproteobacteria</taxon>
        <taxon>Burkholderiales</taxon>
        <taxon>Comamonadaceae</taxon>
        <taxon>Hydrogenophaga</taxon>
    </lineage>
</organism>
<dbReference type="Pfam" id="PF21075">
    <property type="entry name" value="GDH_ACT1"/>
    <property type="match status" value="1"/>
</dbReference>
<dbReference type="InterPro" id="IPR049056">
    <property type="entry name" value="NAD_Glu_DH_HM3"/>
</dbReference>
<dbReference type="InterPro" id="IPR028971">
    <property type="entry name" value="NAD-GDH_cat"/>
</dbReference>
<dbReference type="Pfam" id="PF21079">
    <property type="entry name" value="GDH_HM2"/>
    <property type="match status" value="1"/>
</dbReference>
<dbReference type="Pfam" id="PF05088">
    <property type="entry name" value="Bac_GDH_CD"/>
    <property type="match status" value="1"/>
</dbReference>
<proteinExistence type="predicted"/>
<keyword evidence="8" id="KW-1185">Reference proteome</keyword>
<dbReference type="PANTHER" id="PTHR43403">
    <property type="entry name" value="NAD-SPECIFIC GLUTAMATE DEHYDROGENASE"/>
    <property type="match status" value="1"/>
</dbReference>
<dbReference type="Proteomes" id="UP001265700">
    <property type="component" value="Unassembled WGS sequence"/>
</dbReference>
<evidence type="ECO:0000256" key="1">
    <source>
        <dbReference type="ARBA" id="ARBA00023002"/>
    </source>
</evidence>
<feature type="domain" description="NAD-glutamate dehydrogenase N-terminal ACT1" evidence="4">
    <location>
        <begin position="5"/>
        <end position="147"/>
    </location>
</feature>
<name>A0ABU1WUM6_9BURK</name>
<evidence type="ECO:0000259" key="3">
    <source>
        <dbReference type="Pfam" id="PF21074"/>
    </source>
</evidence>
<accession>A0ABU1WUM6</accession>
<evidence type="ECO:0000313" key="8">
    <source>
        <dbReference type="Proteomes" id="UP001265700"/>
    </source>
</evidence>
<keyword evidence="1 7" id="KW-0560">Oxidoreductase</keyword>
<comment type="caution">
    <text evidence="7">The sequence shown here is derived from an EMBL/GenBank/DDBJ whole genome shotgun (WGS) entry which is preliminary data.</text>
</comment>
<feature type="domain" description="NAD-specific glutamate dehydrogenase C-terminal" evidence="3">
    <location>
        <begin position="1207"/>
        <end position="1535"/>
    </location>
</feature>
<evidence type="ECO:0000313" key="7">
    <source>
        <dbReference type="EMBL" id="MDR7152990.1"/>
    </source>
</evidence>
<reference evidence="7 8" key="1">
    <citation type="submission" date="2023-07" db="EMBL/GenBank/DDBJ databases">
        <title>Sorghum-associated microbial communities from plants grown in Nebraska, USA.</title>
        <authorList>
            <person name="Schachtman D."/>
        </authorList>
    </citation>
    <scope>NUCLEOTIDE SEQUENCE [LARGE SCALE GENOMIC DNA]</scope>
    <source>
        <strain evidence="7 8">4249</strain>
    </source>
</reference>
<dbReference type="InterPro" id="IPR007780">
    <property type="entry name" value="NAD_Glu_DH_bac"/>
</dbReference>
<feature type="domain" description="NAD-glutamate dehydrogenase ACT3" evidence="6">
    <location>
        <begin position="507"/>
        <end position="571"/>
    </location>
</feature>
<feature type="domain" description="NAD-glutamate dehydrogenase catalytic" evidence="2">
    <location>
        <begin position="673"/>
        <end position="1162"/>
    </location>
</feature>
<protein>
    <submittedName>
        <fullName evidence="7">Glutamate dehydrogenase</fullName>
        <ecNumber evidence="7">1.4.1.2</ecNumber>
    </submittedName>
</protein>
<feature type="domain" description="NAD-glutamate dehydrogenase ACT2" evidence="5">
    <location>
        <begin position="364"/>
        <end position="452"/>
    </location>
</feature>
<gene>
    <name evidence="7" type="ORF">J2W49_004969</name>
</gene>
<dbReference type="Pfam" id="PF21078">
    <property type="entry name" value="GDH_HM3"/>
    <property type="match status" value="1"/>
</dbReference>
<dbReference type="InterPro" id="IPR049059">
    <property type="entry name" value="NAD_Glu_DH_HM1"/>
</dbReference>
<dbReference type="EMBL" id="JAVDWU010000016">
    <property type="protein sequence ID" value="MDR7152990.1"/>
    <property type="molecule type" value="Genomic_DNA"/>
</dbReference>
<dbReference type="Pfam" id="PF21074">
    <property type="entry name" value="GDH_C"/>
    <property type="match status" value="1"/>
</dbReference>
<sequence>MKPSFQELFFAAADPDEMRSRDPAMLKLMAESHLALLNASAANEVRVQLLPQPADQKQDAGTSMVQIVHPDMPFLVDSVTMAVNGSGRTVHWIVHPLLRVTRNAAGKVTRIAGAVDHTPGEGQMVSCILVECDRLASDPDGEALCQKIEDTLRDVRCAVQDWRAMLSRVQVLNASFTAVDAPEADEAKAFLTWLEQGHFTFLAAEDYELKGKQLVPVPGTALGLLKNAGEQALPSQPAQQFSANPVLVLSTKAMRRSTVHRPAWLDAISVKRLDAAGRLVGESRFFGLYTAAAYAASVEQIPVVRQHVARVMADAGVVKGSHAHKAMQAILETYPRDEILQIDADTLSQHAIGILRLQERQRVRLFVRRGAFGKLASVLVYVPRDVYTTELRVKVGALLSEAFDAESVEFTPMLTDSALARIHYIVRARSQLPLDVDLPKLEAQVAQACKRWVDGVHAVLLARNGKGSARLSDLLDAFPTAYREDFDAETAAQDAVILSQLGEQQPLALNLYDRQGQVRLKTYSTQKITLSDAMPVMEAMGARVLDEHPYHFAPQGHWIHDWGMAFSQPLDVADLKPRFEELFHAVWRHEVESDALNRLVLSTDLHARAIAVLRAYVRYFKQLGFAFSQSYIEDTLNKNPLIAQNLFELFALRFDPAEAERRKERTDAKVQVIEALLADVASLEEDRVLRQFLGTINATLRTNVYQKGRDYMSFKLSPRSIPGMPEPKPLFEIWVYSPRVEGVHLRGGKVARGGLRWSDRREDFRTEILGLVKAQMVKNTVIVPVGSKGGFVLKNPPPATDREAYLAEGVACYKTFLSGLLDVTDNLVKGAVVPPTDVVRHDEDDPYLVVAADKGTATFSDIANSVSAAYGFWLGDAFASGGSVGYDHKKMGITARGAWESVKRHFRGLGLDTQTQPFTVAGIGDMSGDVFGNGMLLSTQIKLVLAFDHRHVFIDPNPDVALSFAERERLFKLPRSSWDDYDKSLISEGGGVFPRTAKSIRLSPQARAVIGTDATEMAPNDLLNAILKAPVDLVYNGGIGTYVKASFESHAQVGDKAGDAFRVNGNELRCKVFGEGGNLGCTQNGRIEFAQAGGLIYTDAIDNSAGVDCSDHEVNIKILVGAVQEAGGLTQDSRNELLASMTDEVGLLVLQDNYYQTQQIELAAARPVYLLNGQQSLMRWLESTGLLNRTIEFLPSDEELARRKREGKGLTRPENAVLMAYAKMNLFDELCASTLPDDPFYARVLTMYFPKVLGERYGEYIARHALRREIIATYMTNAVVNRVGATFVNFLANEASCTASDVVSAYTLAREVFGLEQIWDRIDALDNRISSDLQLSLLTQLAAIAQRASRWMLRHRGQGDLPSMIAHYQPAAQTLRQHVDQWLPAAAVAQWKADSARLVEAGVETQLADDLTVLEYLYPVLDLVDVAAKAGSTLEEAARTYFAIESTLGLGLWRQQIGKLPTDSLWQTQARASARDDVYSIAAQMSLSLLSSQQPLEQWLERHAKAIERLNAMRESIAGQTPDLAPVSVALRELRNLG</sequence>
<dbReference type="InterPro" id="IPR049064">
    <property type="entry name" value="NAD_Glu_DH_ACT3"/>
</dbReference>
<dbReference type="InterPro" id="IPR046346">
    <property type="entry name" value="Aminoacid_DH-like_N_sf"/>
</dbReference>
<dbReference type="PIRSF" id="PIRSF036761">
    <property type="entry name" value="GDH_Mll4104"/>
    <property type="match status" value="1"/>
</dbReference>
<dbReference type="GO" id="GO:0004352">
    <property type="term" value="F:glutamate dehydrogenase (NAD+) activity"/>
    <property type="evidence" value="ECO:0007669"/>
    <property type="project" value="UniProtKB-EC"/>
</dbReference>
<dbReference type="InterPro" id="IPR048381">
    <property type="entry name" value="GDH_C"/>
</dbReference>
<dbReference type="PANTHER" id="PTHR43403:SF1">
    <property type="entry name" value="NAD-SPECIFIC GLUTAMATE DEHYDROGENASE"/>
    <property type="match status" value="1"/>
</dbReference>
<dbReference type="InterPro" id="IPR036291">
    <property type="entry name" value="NAD(P)-bd_dom_sf"/>
</dbReference>
<evidence type="ECO:0000259" key="6">
    <source>
        <dbReference type="Pfam" id="PF21077"/>
    </source>
</evidence>
<evidence type="ECO:0000259" key="5">
    <source>
        <dbReference type="Pfam" id="PF21076"/>
    </source>
</evidence>
<dbReference type="SUPFAM" id="SSF53223">
    <property type="entry name" value="Aminoacid dehydrogenase-like, N-terminal domain"/>
    <property type="match status" value="1"/>
</dbReference>
<dbReference type="InterPro" id="IPR049062">
    <property type="entry name" value="NAD_Glu_DH_ACT2"/>
</dbReference>
<evidence type="ECO:0000259" key="4">
    <source>
        <dbReference type="Pfam" id="PF21075"/>
    </source>
</evidence>
<dbReference type="Gene3D" id="3.40.50.720">
    <property type="entry name" value="NAD(P)-binding Rossmann-like Domain"/>
    <property type="match status" value="1"/>
</dbReference>
<dbReference type="Pfam" id="PF21077">
    <property type="entry name" value="GDH_ACT3"/>
    <property type="match status" value="1"/>
</dbReference>
<dbReference type="Pfam" id="PF21076">
    <property type="entry name" value="GDH_ACT2"/>
    <property type="match status" value="1"/>
</dbReference>
<dbReference type="SUPFAM" id="SSF51735">
    <property type="entry name" value="NAD(P)-binding Rossmann-fold domains"/>
    <property type="match status" value="1"/>
</dbReference>
<dbReference type="RefSeq" id="WP_310322285.1">
    <property type="nucleotide sequence ID" value="NZ_JAVDWU010000016.1"/>
</dbReference>
<dbReference type="InterPro" id="IPR049058">
    <property type="entry name" value="NAD_Glu_DH_HM2"/>
</dbReference>
<dbReference type="InterPro" id="IPR024727">
    <property type="entry name" value="NAD_Glu_DH_N_ACT1"/>
</dbReference>